<organism evidence="4 5">
    <name type="scientific">Solanum verrucosum</name>
    <dbReference type="NCBI Taxonomy" id="315347"/>
    <lineage>
        <taxon>Eukaryota</taxon>
        <taxon>Viridiplantae</taxon>
        <taxon>Streptophyta</taxon>
        <taxon>Embryophyta</taxon>
        <taxon>Tracheophyta</taxon>
        <taxon>Spermatophyta</taxon>
        <taxon>Magnoliopsida</taxon>
        <taxon>eudicotyledons</taxon>
        <taxon>Gunneridae</taxon>
        <taxon>Pentapetalae</taxon>
        <taxon>asterids</taxon>
        <taxon>lamiids</taxon>
        <taxon>Solanales</taxon>
        <taxon>Solanaceae</taxon>
        <taxon>Solanoideae</taxon>
        <taxon>Solaneae</taxon>
        <taxon>Solanum</taxon>
    </lineage>
</organism>
<evidence type="ECO:0000259" key="2">
    <source>
        <dbReference type="Pfam" id="PF03108"/>
    </source>
</evidence>
<proteinExistence type="predicted"/>
<gene>
    <name evidence="4" type="ORF">MTR67_045629</name>
</gene>
<feature type="region of interest" description="Disordered" evidence="1">
    <location>
        <begin position="27"/>
        <end position="87"/>
    </location>
</feature>
<evidence type="ECO:0000256" key="1">
    <source>
        <dbReference type="SAM" id="MobiDB-lite"/>
    </source>
</evidence>
<dbReference type="Pfam" id="PF10551">
    <property type="entry name" value="MULE"/>
    <property type="match status" value="1"/>
</dbReference>
<dbReference type="EMBL" id="CP133621">
    <property type="protein sequence ID" value="WMV52244.1"/>
    <property type="molecule type" value="Genomic_DNA"/>
</dbReference>
<feature type="domain" description="Transposase MuDR plant" evidence="2">
    <location>
        <begin position="127"/>
        <end position="171"/>
    </location>
</feature>
<dbReference type="InterPro" id="IPR018289">
    <property type="entry name" value="MULE_transposase_dom"/>
</dbReference>
<feature type="domain" description="MULE transposase" evidence="3">
    <location>
        <begin position="182"/>
        <end position="259"/>
    </location>
</feature>
<dbReference type="InterPro" id="IPR004332">
    <property type="entry name" value="Transposase_MuDR"/>
</dbReference>
<evidence type="ECO:0008006" key="6">
    <source>
        <dbReference type="Google" id="ProtNLM"/>
    </source>
</evidence>
<name>A0AAF0UVL3_SOLVR</name>
<dbReference type="PANTHER" id="PTHR31973">
    <property type="entry name" value="POLYPROTEIN, PUTATIVE-RELATED"/>
    <property type="match status" value="1"/>
</dbReference>
<dbReference type="Pfam" id="PF03108">
    <property type="entry name" value="DBD_Tnp_Mut"/>
    <property type="match status" value="1"/>
</dbReference>
<reference evidence="4" key="1">
    <citation type="submission" date="2023-08" db="EMBL/GenBank/DDBJ databases">
        <title>A de novo genome assembly of Solanum verrucosum Schlechtendal, a Mexican diploid species geographically isolated from the other diploid A-genome species in potato relatives.</title>
        <authorList>
            <person name="Hosaka K."/>
        </authorList>
    </citation>
    <scope>NUCLEOTIDE SEQUENCE</scope>
    <source>
        <tissue evidence="4">Young leaves</tissue>
    </source>
</reference>
<evidence type="ECO:0000313" key="4">
    <source>
        <dbReference type="EMBL" id="WMV52244.1"/>
    </source>
</evidence>
<sequence>MVDGDEFHAYVVHEVYELEELPAPTGLLPWSDPVDESAGINTEETVENDSDLNGVDTKLPEGLKRNPNLRKKKDSNPRRKKTIPEEVPISEADAEAVRGVDLPGRRKSKKVRYDDECIVAIFELVMIFENAKKFRKALAKYVVEKNYQIKLRPNEAHRVRAKCKFKGKCKWLCYGAIDRDSAVGRNGNNQMFSIAWTVVDKETKHSWSFFINYLKEDLQLGTGKGLTVMSDMQKGLQAVVGELLPNAEVRMCARHIWSNWNKIWKRDERKKQFWRCSKETFEVKYMEELHK</sequence>
<feature type="compositionally biased region" description="Basic residues" evidence="1">
    <location>
        <begin position="67"/>
        <end position="81"/>
    </location>
</feature>
<dbReference type="Proteomes" id="UP001234989">
    <property type="component" value="Chromosome 10"/>
</dbReference>
<dbReference type="AlphaFoldDB" id="A0AAF0UVL3"/>
<dbReference type="PANTHER" id="PTHR31973:SF197">
    <property type="entry name" value="SWIM-TYPE DOMAIN-CONTAINING PROTEIN"/>
    <property type="match status" value="1"/>
</dbReference>
<evidence type="ECO:0000259" key="3">
    <source>
        <dbReference type="Pfam" id="PF10551"/>
    </source>
</evidence>
<accession>A0AAF0UVL3</accession>
<keyword evidence="5" id="KW-1185">Reference proteome</keyword>
<evidence type="ECO:0000313" key="5">
    <source>
        <dbReference type="Proteomes" id="UP001234989"/>
    </source>
</evidence>
<protein>
    <recommendedName>
        <fullName evidence="6">Transposase MuDR plant domain-containing protein</fullName>
    </recommendedName>
</protein>